<comment type="caution">
    <text evidence="1">The sequence shown here is derived from an EMBL/GenBank/DDBJ whole genome shotgun (WGS) entry which is preliminary data.</text>
</comment>
<reference evidence="1" key="1">
    <citation type="submission" date="2022-04" db="EMBL/GenBank/DDBJ databases">
        <title>Jade perch genome.</title>
        <authorList>
            <person name="Chao B."/>
        </authorList>
    </citation>
    <scope>NUCLEOTIDE SEQUENCE</scope>
    <source>
        <strain evidence="1">CB-2022</strain>
    </source>
</reference>
<evidence type="ECO:0000313" key="2">
    <source>
        <dbReference type="Proteomes" id="UP000831701"/>
    </source>
</evidence>
<name>A0ACB8X7M2_9TELE</name>
<accession>A0ACB8X7M2</accession>
<dbReference type="EMBL" id="CM041532">
    <property type="protein sequence ID" value="KAI3375729.1"/>
    <property type="molecule type" value="Genomic_DNA"/>
</dbReference>
<sequence length="964" mass="108466">MTAEWGEKSSADLMSKYVSKEMGYGVPREGWRICLAHEFKEKRKPFQAKDVSLSNVLEHIGLGFTVCLRRGGQTVYQQVLSVERPPTLQGWNWGYCGEYAFYHALYPRAWIVYDLPGQNVTLTCRQISPVIPHEYQDSSLPVAVFVWDIENKNDYALDVSIMFTMVNGSGQKDDKSGGHWNEPFHLEKEGEGVSGVLLHHCAAANPYTLCIAAREQPDREVSHQTAFSPKGTCSGLWSDLITDGRLDSTTGSSPPTPKGEKVAAALAGSCSVPAQGHNSLEFCLAWDMPKITFGSREREHIRRYTRYFGTKGDASPSLSHYALTHYRQWEESIEEWQRPILQDSSLPSWYKSALFNELYFVVDGGTVWTELPEDSDVSGGVRSEDGGLPAQPAVIKEYGRFAYLEGQEYRMYNTYDVHFYASFALIMLWPKLALSVQYDIAGSVVQHDPTERLHLMNGRYSPVKAKNVVPHDIGDPDDEPWQRVNAYLIHDTADWKDLNLKFVLQVYRDFHLTQDSQYLRDMWPVCQAVMESEMKFDLDGDGLIENSGYADQTYDGWTVTGPSAYCGGLWLASLCVMCKMARLLDEEETHQRYRDILDRGSAAFDKLLWNGKYYNYDSSGRDLSNSVMSDQCAGHWFLRASGLGDGDYQASQMGAVNGMRPEGVPDRSSVQSDEVWIGVVVYGLAATMIHEGMWEEGMRTAEGCYRTVWERLGMAFQTPEAYCEKGIYRSLAYMRPLSVWAMQLALNTSQRDPSTGSMRRSLQPTQVAQVVQLIQDGTSMRAVARRFAVSVSVVSRAWRRYQETGQYIRRRGGGRRRATTQQQDRYLRLCARRNRRSTARALQNDLQQATNVHVSAQTFLQDEGIDAMDWPARSPDLNPIEHIWDIMSRSIHQRHVAPQTVQELADALVQFSRIPSGHCGSPPLLGTAVDLTEPDKNGLNQAAAICPQGKRGSGALPLPAASKL</sequence>
<dbReference type="Proteomes" id="UP000831701">
    <property type="component" value="Chromosome 2"/>
</dbReference>
<protein>
    <submittedName>
        <fullName evidence="1">Uncharacterized protein</fullName>
    </submittedName>
</protein>
<organism evidence="1 2">
    <name type="scientific">Scortum barcoo</name>
    <name type="common">barcoo grunter</name>
    <dbReference type="NCBI Taxonomy" id="214431"/>
    <lineage>
        <taxon>Eukaryota</taxon>
        <taxon>Metazoa</taxon>
        <taxon>Chordata</taxon>
        <taxon>Craniata</taxon>
        <taxon>Vertebrata</taxon>
        <taxon>Euteleostomi</taxon>
        <taxon>Actinopterygii</taxon>
        <taxon>Neopterygii</taxon>
        <taxon>Teleostei</taxon>
        <taxon>Neoteleostei</taxon>
        <taxon>Acanthomorphata</taxon>
        <taxon>Eupercaria</taxon>
        <taxon>Centrarchiformes</taxon>
        <taxon>Terapontoidei</taxon>
        <taxon>Terapontidae</taxon>
        <taxon>Scortum</taxon>
    </lineage>
</organism>
<proteinExistence type="predicted"/>
<keyword evidence="2" id="KW-1185">Reference proteome</keyword>
<evidence type="ECO:0000313" key="1">
    <source>
        <dbReference type="EMBL" id="KAI3375729.1"/>
    </source>
</evidence>
<gene>
    <name evidence="1" type="ORF">L3Q82_004026</name>
</gene>